<feature type="transmembrane region" description="Helical" evidence="7">
    <location>
        <begin position="171"/>
        <end position="195"/>
    </location>
</feature>
<feature type="transmembrane region" description="Helical" evidence="7">
    <location>
        <begin position="207"/>
        <end position="228"/>
    </location>
</feature>
<name>A0A4Q0SNF4_9BRAD</name>
<dbReference type="InterPro" id="IPR050833">
    <property type="entry name" value="Poly_Biosynth_Transport"/>
</dbReference>
<evidence type="ECO:0000256" key="5">
    <source>
        <dbReference type="ARBA" id="ARBA00022989"/>
    </source>
</evidence>
<feature type="transmembrane region" description="Helical" evidence="7">
    <location>
        <begin position="414"/>
        <end position="436"/>
    </location>
</feature>
<evidence type="ECO:0000256" key="6">
    <source>
        <dbReference type="ARBA" id="ARBA00023136"/>
    </source>
</evidence>
<feature type="transmembrane region" description="Helical" evidence="7">
    <location>
        <begin position="358"/>
        <end position="376"/>
    </location>
</feature>
<comment type="similarity">
    <text evidence="2">Belongs to the polysaccharide synthase family.</text>
</comment>
<feature type="transmembrane region" description="Helical" evidence="7">
    <location>
        <begin position="80"/>
        <end position="106"/>
    </location>
</feature>
<feature type="transmembrane region" description="Helical" evidence="7">
    <location>
        <begin position="382"/>
        <end position="402"/>
    </location>
</feature>
<evidence type="ECO:0000313" key="9">
    <source>
        <dbReference type="Proteomes" id="UP000290565"/>
    </source>
</evidence>
<dbReference type="PANTHER" id="PTHR30250">
    <property type="entry name" value="PST FAMILY PREDICTED COLANIC ACID TRANSPORTER"/>
    <property type="match status" value="1"/>
</dbReference>
<dbReference type="CDD" id="cd13127">
    <property type="entry name" value="MATE_tuaB_like"/>
    <property type="match status" value="1"/>
</dbReference>
<dbReference type="Proteomes" id="UP000290565">
    <property type="component" value="Unassembled WGS sequence"/>
</dbReference>
<keyword evidence="3" id="KW-1003">Cell membrane</keyword>
<dbReference type="GO" id="GO:0005886">
    <property type="term" value="C:plasma membrane"/>
    <property type="evidence" value="ECO:0007669"/>
    <property type="project" value="UniProtKB-SubCell"/>
</dbReference>
<keyword evidence="5 7" id="KW-1133">Transmembrane helix</keyword>
<evidence type="ECO:0000256" key="3">
    <source>
        <dbReference type="ARBA" id="ARBA00022475"/>
    </source>
</evidence>
<dbReference type="EMBL" id="LBJM01000047">
    <property type="protein sequence ID" value="RXH39631.1"/>
    <property type="molecule type" value="Genomic_DNA"/>
</dbReference>
<accession>A0A4Q0SNF4</accession>
<evidence type="ECO:0000256" key="7">
    <source>
        <dbReference type="SAM" id="Phobius"/>
    </source>
</evidence>
<sequence>MQNLKGMIVRGGLAKLGGQAANFVLRLGSMAVLARLLDPQDFGLVAMTTVVTGVFQLLMTAGLSSATVQSDSITDDQISTLFWINLLVGTILAVLCAATAPALVIFYHEPRLLWLTVAMGGGFVLTALAVQHSALLQRRLRYTSLAVIELISQLVSVAAGIGMAIGGLAYWSILGMTLVSTAVYAVCVWVASGWIPGLPRRAAGVGSMLRFGGIVTLNSLVVYVAYNFEKLLLGRYWGGDALGIYERGYRLVNLPTAELNAAIGGVAFAGLSRIQNEPARLRNYFLKGYTLVLSVTLPTTIFCAVFVDDIVGLLLGPKWTEVAVIFRFLTPTILIFGIINPMAWLLYSVGLQMRSLKIALVIAPLVIAAYIIGLPYGPRGVAFAYSAAMTLWLVPHIIWCLHGTQISPRDLLVAAGRPLVAAIVAAAVALAVQYYLDELNSHFWRLLIGGGVISAVYSGVLLFLMGQKTFYFSLFHELKGGYSMR</sequence>
<evidence type="ECO:0000313" key="8">
    <source>
        <dbReference type="EMBL" id="RXH39631.1"/>
    </source>
</evidence>
<evidence type="ECO:0000256" key="2">
    <source>
        <dbReference type="ARBA" id="ARBA00007430"/>
    </source>
</evidence>
<feature type="transmembrane region" description="Helical" evidence="7">
    <location>
        <begin position="284"/>
        <end position="307"/>
    </location>
</feature>
<comment type="caution">
    <text evidence="8">The sequence shown here is derived from an EMBL/GenBank/DDBJ whole genome shotgun (WGS) entry which is preliminary data.</text>
</comment>
<organism evidence="8 9">
    <name type="scientific">Bradyrhizobium zhanjiangense</name>
    <dbReference type="NCBI Taxonomy" id="1325107"/>
    <lineage>
        <taxon>Bacteria</taxon>
        <taxon>Pseudomonadati</taxon>
        <taxon>Pseudomonadota</taxon>
        <taxon>Alphaproteobacteria</taxon>
        <taxon>Hyphomicrobiales</taxon>
        <taxon>Nitrobacteraceae</taxon>
        <taxon>Bradyrhizobium</taxon>
    </lineage>
</organism>
<keyword evidence="4 7" id="KW-0812">Transmembrane</keyword>
<comment type="subcellular location">
    <subcellularLocation>
        <location evidence="1">Cell membrane</location>
        <topology evidence="1">Multi-pass membrane protein</topology>
    </subcellularLocation>
</comment>
<dbReference type="Pfam" id="PF13440">
    <property type="entry name" value="Polysacc_synt_3"/>
    <property type="match status" value="1"/>
</dbReference>
<feature type="transmembrane region" description="Helical" evidence="7">
    <location>
        <begin position="322"/>
        <end position="346"/>
    </location>
</feature>
<reference evidence="8 9" key="1">
    <citation type="submission" date="2015-04" db="EMBL/GenBank/DDBJ databases">
        <title>Comparative genomics of rhizobia nodulating Arachis hypogaea in China.</title>
        <authorList>
            <person name="Li Y."/>
        </authorList>
    </citation>
    <scope>NUCLEOTIDE SEQUENCE [LARGE SCALE GENOMIC DNA]</scope>
    <source>
        <strain evidence="8 9">CCBAU 51787</strain>
    </source>
</reference>
<gene>
    <name evidence="8" type="ORF">XH94_17210</name>
</gene>
<evidence type="ECO:0000256" key="1">
    <source>
        <dbReference type="ARBA" id="ARBA00004651"/>
    </source>
</evidence>
<dbReference type="AlphaFoldDB" id="A0A4Q0SNF4"/>
<protein>
    <submittedName>
        <fullName evidence="8">Uncharacterized protein</fullName>
    </submittedName>
</protein>
<dbReference type="PANTHER" id="PTHR30250:SF10">
    <property type="entry name" value="LIPOPOLYSACCHARIDE BIOSYNTHESIS PROTEIN WZXC"/>
    <property type="match status" value="1"/>
</dbReference>
<dbReference type="RefSeq" id="WP_128945237.1">
    <property type="nucleotide sequence ID" value="NZ_LBJM01000047.1"/>
</dbReference>
<feature type="transmembrane region" description="Helical" evidence="7">
    <location>
        <begin position="112"/>
        <end position="130"/>
    </location>
</feature>
<proteinExistence type="inferred from homology"/>
<feature type="transmembrane region" description="Helical" evidence="7">
    <location>
        <begin position="43"/>
        <end position="68"/>
    </location>
</feature>
<keyword evidence="6 7" id="KW-0472">Membrane</keyword>
<feature type="transmembrane region" description="Helical" evidence="7">
    <location>
        <begin position="142"/>
        <end position="165"/>
    </location>
</feature>
<evidence type="ECO:0000256" key="4">
    <source>
        <dbReference type="ARBA" id="ARBA00022692"/>
    </source>
</evidence>
<feature type="transmembrane region" description="Helical" evidence="7">
    <location>
        <begin position="442"/>
        <end position="464"/>
    </location>
</feature>